<dbReference type="EC" id="2.7.10.2" evidence="2"/>
<organism evidence="11 12">
    <name type="scientific">Mycetocola tolaasinivorans</name>
    <dbReference type="NCBI Taxonomy" id="76635"/>
    <lineage>
        <taxon>Bacteria</taxon>
        <taxon>Bacillati</taxon>
        <taxon>Actinomycetota</taxon>
        <taxon>Actinomycetes</taxon>
        <taxon>Micrococcales</taxon>
        <taxon>Microbacteriaceae</taxon>
        <taxon>Mycetocola</taxon>
    </lineage>
</organism>
<dbReference type="PANTHER" id="PTHR32309:SF13">
    <property type="entry name" value="FERRIC ENTEROBACTIN TRANSPORT PROTEIN FEPE"/>
    <property type="match status" value="1"/>
</dbReference>
<evidence type="ECO:0000256" key="4">
    <source>
        <dbReference type="ARBA" id="ARBA00022741"/>
    </source>
</evidence>
<keyword evidence="3 11" id="KW-0808">Transferase</keyword>
<keyword evidence="6" id="KW-0067">ATP-binding</keyword>
<name>A0A3L7ADK2_9MICO</name>
<comment type="caution">
    <text evidence="11">The sequence shown here is derived from an EMBL/GenBank/DDBJ whole genome shotgun (WGS) entry which is preliminary data.</text>
</comment>
<comment type="catalytic activity">
    <reaction evidence="8">
        <text>L-tyrosyl-[protein] + ATP = O-phospho-L-tyrosyl-[protein] + ADP + H(+)</text>
        <dbReference type="Rhea" id="RHEA:10596"/>
        <dbReference type="Rhea" id="RHEA-COMP:10136"/>
        <dbReference type="Rhea" id="RHEA-COMP:20101"/>
        <dbReference type="ChEBI" id="CHEBI:15378"/>
        <dbReference type="ChEBI" id="CHEBI:30616"/>
        <dbReference type="ChEBI" id="CHEBI:46858"/>
        <dbReference type="ChEBI" id="CHEBI:61978"/>
        <dbReference type="ChEBI" id="CHEBI:456216"/>
        <dbReference type="EC" id="2.7.10.2"/>
    </reaction>
</comment>
<reference evidence="11 12" key="1">
    <citation type="submission" date="2018-10" db="EMBL/GenBank/DDBJ databases">
        <authorList>
            <person name="Li J."/>
        </authorList>
    </citation>
    <scope>NUCLEOTIDE SEQUENCE [LARGE SCALE GENOMIC DNA]</scope>
    <source>
        <strain evidence="11 12">IF 016277</strain>
    </source>
</reference>
<dbReference type="GO" id="GO:0005524">
    <property type="term" value="F:ATP binding"/>
    <property type="evidence" value="ECO:0007669"/>
    <property type="project" value="UniProtKB-KW"/>
</dbReference>
<dbReference type="GO" id="GO:0042802">
    <property type="term" value="F:identical protein binding"/>
    <property type="evidence" value="ECO:0007669"/>
    <property type="project" value="UniProtKB-ARBA"/>
</dbReference>
<evidence type="ECO:0000256" key="5">
    <source>
        <dbReference type="ARBA" id="ARBA00022777"/>
    </source>
</evidence>
<dbReference type="InterPro" id="IPR033756">
    <property type="entry name" value="YlxH/NBP35"/>
</dbReference>
<dbReference type="OrthoDB" id="9812433at2"/>
<evidence type="ECO:0000256" key="6">
    <source>
        <dbReference type="ARBA" id="ARBA00022840"/>
    </source>
</evidence>
<evidence type="ECO:0000256" key="10">
    <source>
        <dbReference type="SAM" id="Phobius"/>
    </source>
</evidence>
<keyword evidence="12" id="KW-1185">Reference proteome</keyword>
<dbReference type="PANTHER" id="PTHR32309">
    <property type="entry name" value="TYROSINE-PROTEIN KINASE"/>
    <property type="match status" value="1"/>
</dbReference>
<feature type="region of interest" description="Disordered" evidence="9">
    <location>
        <begin position="485"/>
        <end position="528"/>
    </location>
</feature>
<dbReference type="Gene3D" id="3.40.50.300">
    <property type="entry name" value="P-loop containing nucleotide triphosphate hydrolases"/>
    <property type="match status" value="1"/>
</dbReference>
<dbReference type="InterPro" id="IPR050445">
    <property type="entry name" value="Bact_polysacc_biosynth/exp"/>
</dbReference>
<dbReference type="Proteomes" id="UP000272503">
    <property type="component" value="Unassembled WGS sequence"/>
</dbReference>
<feature type="transmembrane region" description="Helical" evidence="10">
    <location>
        <begin position="188"/>
        <end position="209"/>
    </location>
</feature>
<evidence type="ECO:0000313" key="11">
    <source>
        <dbReference type="EMBL" id="RLP77798.1"/>
    </source>
</evidence>
<dbReference type="GO" id="GO:0005886">
    <property type="term" value="C:plasma membrane"/>
    <property type="evidence" value="ECO:0007669"/>
    <property type="project" value="UniProtKB-ARBA"/>
</dbReference>
<evidence type="ECO:0000313" key="12">
    <source>
        <dbReference type="Proteomes" id="UP000272503"/>
    </source>
</evidence>
<protein>
    <recommendedName>
        <fullName evidence="2">non-specific protein-tyrosine kinase</fullName>
        <ecNumber evidence="2">2.7.10.2</ecNumber>
    </recommendedName>
</protein>
<evidence type="ECO:0000256" key="3">
    <source>
        <dbReference type="ARBA" id="ARBA00022679"/>
    </source>
</evidence>
<dbReference type="InterPro" id="IPR005702">
    <property type="entry name" value="Wzc-like_C"/>
</dbReference>
<evidence type="ECO:0000256" key="2">
    <source>
        <dbReference type="ARBA" id="ARBA00011903"/>
    </source>
</evidence>
<feature type="transmembrane region" description="Helical" evidence="10">
    <location>
        <begin position="27"/>
        <end position="48"/>
    </location>
</feature>
<dbReference type="EMBL" id="RCUX01000001">
    <property type="protein sequence ID" value="RLP77798.1"/>
    <property type="molecule type" value="Genomic_DNA"/>
</dbReference>
<evidence type="ECO:0000256" key="1">
    <source>
        <dbReference type="ARBA" id="ARBA00007316"/>
    </source>
</evidence>
<keyword evidence="10" id="KW-0812">Transmembrane</keyword>
<dbReference type="CDD" id="cd05387">
    <property type="entry name" value="BY-kinase"/>
    <property type="match status" value="1"/>
</dbReference>
<evidence type="ECO:0000256" key="9">
    <source>
        <dbReference type="SAM" id="MobiDB-lite"/>
    </source>
</evidence>
<keyword evidence="5 11" id="KW-0418">Kinase</keyword>
<dbReference type="FunFam" id="3.40.50.300:FF:000527">
    <property type="entry name" value="Tyrosine-protein kinase etk"/>
    <property type="match status" value="1"/>
</dbReference>
<sequence length="528" mass="55866">MDAETNPDIVNDNDRSLRDFVRMIRTYWMGALLIIALSIASGAVWTLFQPQVFEAKATGIVQAPRGNDPSNAYSSEALSKSQAASYATVATSLAVAERVEKAGVVKQSAGVLLGRITALQPQDTVLIEITAKGPTGDSARTLADAWITAMSEQIEAIQGNDGVIGAQNTKFVSVSKAATPNSPVSPNVIIALVLATITGTLLAIAYAVIRQHLDRRIRSADVLEQRYGTSVLGTIPMNPFLRKGSQLLSQLTETSTESRHASFAMAESLRELRTNLSYVDVDNPPQVFVVTSPNPGEGKSTLSANLAETLAVNSGKNVVVIDCDLRRPTLSKIFNAVEGAGLTDVLSGRAELQQVIQPCGDSEKLWILGAGRIPPNPSELLGSRAMKELLAALGEQSIVILDAPPILPVTDAVVLANSADGVVLVASARNTTYEQFGRAQQLIKRGGAHLLGTVLNRVPTSGQDAHQYGYYGGTYYANEETPATTATAQPSDESTVVEGDSATPIAAATPLAAPEEATSRRTVRRSGH</sequence>
<dbReference type="Pfam" id="PF10609">
    <property type="entry name" value="ParA"/>
    <property type="match status" value="1"/>
</dbReference>
<dbReference type="NCBIfam" id="TIGR01007">
    <property type="entry name" value="eps_fam"/>
    <property type="match status" value="1"/>
</dbReference>
<keyword evidence="7" id="KW-0829">Tyrosine-protein kinase</keyword>
<keyword evidence="10" id="KW-0472">Membrane</keyword>
<dbReference type="InterPro" id="IPR027417">
    <property type="entry name" value="P-loop_NTPase"/>
</dbReference>
<keyword evidence="4" id="KW-0547">Nucleotide-binding</keyword>
<evidence type="ECO:0000256" key="7">
    <source>
        <dbReference type="ARBA" id="ARBA00023137"/>
    </source>
</evidence>
<dbReference type="SUPFAM" id="SSF52540">
    <property type="entry name" value="P-loop containing nucleoside triphosphate hydrolases"/>
    <property type="match status" value="1"/>
</dbReference>
<comment type="similarity">
    <text evidence="1">Belongs to the CpsD/CapB family.</text>
</comment>
<dbReference type="RefSeq" id="WP_121646894.1">
    <property type="nucleotide sequence ID" value="NZ_RCUX01000001.1"/>
</dbReference>
<dbReference type="AlphaFoldDB" id="A0A3L7ADK2"/>
<gene>
    <name evidence="11" type="ORF">D9V32_00230</name>
</gene>
<keyword evidence="10" id="KW-1133">Transmembrane helix</keyword>
<dbReference type="GO" id="GO:0004715">
    <property type="term" value="F:non-membrane spanning protein tyrosine kinase activity"/>
    <property type="evidence" value="ECO:0007669"/>
    <property type="project" value="UniProtKB-EC"/>
</dbReference>
<proteinExistence type="inferred from homology"/>
<feature type="compositionally biased region" description="Low complexity" evidence="9">
    <location>
        <begin position="502"/>
        <end position="516"/>
    </location>
</feature>
<evidence type="ECO:0000256" key="8">
    <source>
        <dbReference type="ARBA" id="ARBA00051245"/>
    </source>
</evidence>
<accession>A0A3L7ADK2</accession>